<evidence type="ECO:0000313" key="3">
    <source>
        <dbReference type="Proteomes" id="UP000004671"/>
    </source>
</evidence>
<proteinExistence type="predicted"/>
<dbReference type="InterPro" id="IPR036514">
    <property type="entry name" value="SGNH_hydro_sf"/>
</dbReference>
<dbReference type="EMBL" id="CM001402">
    <property type="protein sequence ID" value="EHO42373.1"/>
    <property type="molecule type" value="Genomic_DNA"/>
</dbReference>
<keyword evidence="3" id="KW-1185">Reference proteome</keyword>
<evidence type="ECO:0000313" key="1">
    <source>
        <dbReference type="EMBL" id="APF18362.1"/>
    </source>
</evidence>
<dbReference type="RefSeq" id="WP_006929677.1">
    <property type="nucleotide sequence ID" value="NZ_CM001402.1"/>
</dbReference>
<dbReference type="Gene3D" id="3.40.50.1110">
    <property type="entry name" value="SGNH hydrolase"/>
    <property type="match status" value="1"/>
</dbReference>
<dbReference type="OrthoDB" id="789771at2"/>
<dbReference type="PaxDb" id="880073-Calab_2766"/>
<protein>
    <recommendedName>
        <fullName evidence="5">Fibronectin type-III domain-containing protein</fullName>
    </recommendedName>
</protein>
<dbReference type="PROSITE" id="PS51257">
    <property type="entry name" value="PROKAR_LIPOPROTEIN"/>
    <property type="match status" value="1"/>
</dbReference>
<dbReference type="AlphaFoldDB" id="H1XQV0"/>
<evidence type="ECO:0000313" key="2">
    <source>
        <dbReference type="EMBL" id="EHO42373.1"/>
    </source>
</evidence>
<name>H1XQV0_CALAY</name>
<dbReference type="InParanoid" id="H1XQV0"/>
<organism evidence="2 3">
    <name type="scientific">Caldithrix abyssi DSM 13497</name>
    <dbReference type="NCBI Taxonomy" id="880073"/>
    <lineage>
        <taxon>Bacteria</taxon>
        <taxon>Pseudomonadati</taxon>
        <taxon>Calditrichota</taxon>
        <taxon>Calditrichia</taxon>
        <taxon>Calditrichales</taxon>
        <taxon>Calditrichaceae</taxon>
        <taxon>Caldithrix</taxon>
    </lineage>
</organism>
<dbReference type="HOGENOM" id="CLU_419021_0_0_0"/>
<sequence>MFYKILFTLTIVTYVVLSSCTKGEAELKVSTNQLDFGSDEVEKEFIIENSGKENGLFESGVEQLKYKIMRPNDVNWISINPAFGTCDDEKDIITVTINRDSIRVGLYNQEIYIFSNGGDKAISVITTQEALPVPTNPSPIDNSTNQKLSLNLTWDCSKAYSFDLFFGTQNPPTVKYLENSKSNNYYVRNLEAGKTYYWQVIANYAKVINGDTVSYYWKQVPGKVWRFTTINWTNLYPELQDKLPNFRDKYFNRNKDLTVLILGDSYISRQRHTTYWPEELHPKLPPQMQSQNLAYYIWATLVKNKPKYDRFDSDFVFKEYGDFLTYEQNEAWDECWINNMFNGYVGTRDDGSITRFSISENAYIEFSWDLSKYEKCNFIYRSDTLAEDNVLVTVSGGSGQIKIEGDIEAHNYRFSMYEQNSRNYGWGNSIYLKRLKFQRVSNMGVVKVRLSKGSNSKRLLYWGIEKYNGYTIFVINIARGSHNFYRPPNNLDRFIENDLFGRHPDLIILEQCINNTPRSSWEYAYDFVWGDRPGFDNPNSLKKRSNNWQDFEVFTYLPHWPNSYFVDGKINEKYMSDWNKTKELFLEKNDVPFIDMANVFIEEARNKGWNYGEATVGSGVTGNTFTSDNLHPNDTGTLIYRRHILPVLNFIASE</sequence>
<dbReference type="Proteomes" id="UP000183868">
    <property type="component" value="Chromosome"/>
</dbReference>
<reference evidence="2 3" key="1">
    <citation type="submission" date="2011-09" db="EMBL/GenBank/DDBJ databases">
        <title>The permanent draft genome of Caldithrix abyssi DSM 13497.</title>
        <authorList>
            <consortium name="US DOE Joint Genome Institute (JGI-PGF)"/>
            <person name="Lucas S."/>
            <person name="Han J."/>
            <person name="Lapidus A."/>
            <person name="Bruce D."/>
            <person name="Goodwin L."/>
            <person name="Pitluck S."/>
            <person name="Peters L."/>
            <person name="Kyrpides N."/>
            <person name="Mavromatis K."/>
            <person name="Ivanova N."/>
            <person name="Mikhailova N."/>
            <person name="Chertkov O."/>
            <person name="Detter J.C."/>
            <person name="Tapia R."/>
            <person name="Han C."/>
            <person name="Land M."/>
            <person name="Hauser L."/>
            <person name="Markowitz V."/>
            <person name="Cheng J.-F."/>
            <person name="Hugenholtz P."/>
            <person name="Woyke T."/>
            <person name="Wu D."/>
            <person name="Spring S."/>
            <person name="Brambilla E."/>
            <person name="Klenk H.-P."/>
            <person name="Eisen J.A."/>
        </authorList>
    </citation>
    <scope>NUCLEOTIDE SEQUENCE [LARGE SCALE GENOMIC DNA]</scope>
    <source>
        <strain evidence="2 3">DSM 13497</strain>
    </source>
</reference>
<dbReference type="KEGG" id="caby:Cabys_1613"/>
<dbReference type="eggNOG" id="COG2304">
    <property type="taxonomic scope" value="Bacteria"/>
</dbReference>
<accession>H1XQV0</accession>
<evidence type="ECO:0008006" key="5">
    <source>
        <dbReference type="Google" id="ProtNLM"/>
    </source>
</evidence>
<dbReference type="Proteomes" id="UP000004671">
    <property type="component" value="Chromosome"/>
</dbReference>
<gene>
    <name evidence="1" type="ORF">Cabys_1613</name>
    <name evidence="2" type="ORF">Calab_2766</name>
</gene>
<evidence type="ECO:0000313" key="4">
    <source>
        <dbReference type="Proteomes" id="UP000183868"/>
    </source>
</evidence>
<dbReference type="EMBL" id="CP018099">
    <property type="protein sequence ID" value="APF18362.1"/>
    <property type="molecule type" value="Genomic_DNA"/>
</dbReference>
<dbReference type="SUPFAM" id="SSF52266">
    <property type="entry name" value="SGNH hydrolase"/>
    <property type="match status" value="1"/>
</dbReference>
<dbReference type="GO" id="GO:0016788">
    <property type="term" value="F:hydrolase activity, acting on ester bonds"/>
    <property type="evidence" value="ECO:0007669"/>
    <property type="project" value="UniProtKB-ARBA"/>
</dbReference>
<reference evidence="1 4" key="2">
    <citation type="submission" date="2016-11" db="EMBL/GenBank/DDBJ databases">
        <title>Genomic analysis of Caldithrix abyssi and proposal of a novel bacterial phylum Caldithrichaeota.</title>
        <authorList>
            <person name="Kublanov I."/>
            <person name="Sigalova O."/>
            <person name="Gavrilov S."/>
            <person name="Lebedinsky A."/>
            <person name="Ivanova N."/>
            <person name="Daum C."/>
            <person name="Reddy T."/>
            <person name="Klenk H.P."/>
            <person name="Goker M."/>
            <person name="Reva O."/>
            <person name="Miroshnichenko M."/>
            <person name="Kyprides N."/>
            <person name="Woyke T."/>
            <person name="Gelfand M."/>
        </authorList>
    </citation>
    <scope>NUCLEOTIDE SEQUENCE [LARGE SCALE GENOMIC DNA]</scope>
    <source>
        <strain evidence="1 4">LF13</strain>
    </source>
</reference>